<evidence type="ECO:0000256" key="3">
    <source>
        <dbReference type="ARBA" id="ARBA00012228"/>
    </source>
</evidence>
<feature type="binding site" evidence="10">
    <location>
        <position position="192"/>
    </location>
    <ligand>
        <name>K(+)</name>
        <dbReference type="ChEBI" id="CHEBI:29103"/>
    </ligand>
</feature>
<dbReference type="EMBL" id="VOAH01000014">
    <property type="protein sequence ID" value="TVP39575.1"/>
    <property type="molecule type" value="Genomic_DNA"/>
</dbReference>
<organism evidence="12 13">
    <name type="scientific">Candidatus Nitrosocosmicus arcticus</name>
    <dbReference type="NCBI Taxonomy" id="2035267"/>
    <lineage>
        <taxon>Archaea</taxon>
        <taxon>Nitrososphaerota</taxon>
        <taxon>Nitrososphaeria</taxon>
        <taxon>Nitrososphaerales</taxon>
        <taxon>Nitrososphaeraceae</taxon>
        <taxon>Candidatus Nitrosocosmicus</taxon>
    </lineage>
</organism>
<keyword evidence="6 10" id="KW-0521">NADP</keyword>
<evidence type="ECO:0000259" key="11">
    <source>
        <dbReference type="PROSITE" id="PS51385"/>
    </source>
</evidence>
<sequence>MNINSNFVDEKGYEPISSSQMYQIENKGDSIYSMKKILMMENAGSRVADFLIDEFKENILNKSIVAVCGKGNNGGDALVAMRHLSGYILARNKSNKKINLSVILLCHPDELKTPESILNWQIISKMESIKKLTLDSNNITEIEDEIKNSGIILDGIFGTGIKGDIKEPISKVIETINYKKGTTFILAVDIPSGLDPDSGKIIDKAISADATITFHRPKHGLLKNLEIVGRLIVKKIGIPFESEKEET</sequence>
<gene>
    <name evidence="10 12" type="primary">nnrE</name>
    <name evidence="12" type="ORF">NARC_140030</name>
</gene>
<dbReference type="AlphaFoldDB" id="A0A557SSK3"/>
<comment type="catalytic activity">
    <reaction evidence="1 10">
        <text>(6R)-NADHX = (6S)-NADHX</text>
        <dbReference type="Rhea" id="RHEA:32215"/>
        <dbReference type="ChEBI" id="CHEBI:64074"/>
        <dbReference type="ChEBI" id="CHEBI:64075"/>
        <dbReference type="EC" id="5.1.99.6"/>
    </reaction>
</comment>
<name>A0A557SSK3_9ARCH</name>
<dbReference type="RefSeq" id="WP_144733352.1">
    <property type="nucleotide sequence ID" value="NZ_ML675589.1"/>
</dbReference>
<feature type="binding site" evidence="10">
    <location>
        <begin position="158"/>
        <end position="164"/>
    </location>
    <ligand>
        <name>(6S)-NADPHX</name>
        <dbReference type="ChEBI" id="CHEBI:64076"/>
    </ligand>
</feature>
<accession>A0A557SSK3</accession>
<keyword evidence="13" id="KW-1185">Reference proteome</keyword>
<dbReference type="InterPro" id="IPR032976">
    <property type="entry name" value="YJEFN_prot_NAXE-like"/>
</dbReference>
<dbReference type="PROSITE" id="PS51450">
    <property type="entry name" value="LRR"/>
    <property type="match status" value="1"/>
</dbReference>
<comment type="catalytic activity">
    <reaction evidence="2 10">
        <text>(6R)-NADPHX = (6S)-NADPHX</text>
        <dbReference type="Rhea" id="RHEA:32227"/>
        <dbReference type="ChEBI" id="CHEBI:64076"/>
        <dbReference type="ChEBI" id="CHEBI:64077"/>
        <dbReference type="EC" id="5.1.99.6"/>
    </reaction>
</comment>
<dbReference type="InterPro" id="IPR004443">
    <property type="entry name" value="YjeF_N_dom"/>
</dbReference>
<evidence type="ECO:0000256" key="9">
    <source>
        <dbReference type="ARBA" id="ARBA00023235"/>
    </source>
</evidence>
<feature type="binding site" evidence="10">
    <location>
        <begin position="72"/>
        <end position="76"/>
    </location>
    <ligand>
        <name>(6S)-NADPHX</name>
        <dbReference type="ChEBI" id="CHEBI:64076"/>
    </ligand>
</feature>
<evidence type="ECO:0000256" key="2">
    <source>
        <dbReference type="ARBA" id="ARBA00000909"/>
    </source>
</evidence>
<dbReference type="PANTHER" id="PTHR13232">
    <property type="entry name" value="NAD(P)H-HYDRATE EPIMERASE"/>
    <property type="match status" value="1"/>
</dbReference>
<dbReference type="HAMAP" id="MF_01966">
    <property type="entry name" value="NADHX_epimerase"/>
    <property type="match status" value="1"/>
</dbReference>
<evidence type="ECO:0000256" key="8">
    <source>
        <dbReference type="ARBA" id="ARBA00023027"/>
    </source>
</evidence>
<comment type="function">
    <text evidence="10">Catalyzes the epimerization of the S- and R-forms of NAD(P)HX, a damaged form of NAD(P)H that is a result of enzymatic or heat-dependent hydration. This is a prerequisite for the S-specific NAD(P)H-hydrate dehydratase to allow the repair of both epimers of NAD(P)HX.</text>
</comment>
<dbReference type="Pfam" id="PF03853">
    <property type="entry name" value="YjeF_N"/>
    <property type="match status" value="1"/>
</dbReference>
<feature type="domain" description="YjeF N-terminal" evidence="11">
    <location>
        <begin position="21"/>
        <end position="244"/>
    </location>
</feature>
<keyword evidence="5 10" id="KW-0547">Nucleotide-binding</keyword>
<dbReference type="GO" id="GO:0052856">
    <property type="term" value="F:NAD(P)HX epimerase activity"/>
    <property type="evidence" value="ECO:0007669"/>
    <property type="project" value="UniProtKB-UniRule"/>
</dbReference>
<dbReference type="Proteomes" id="UP000315289">
    <property type="component" value="Unassembled WGS sequence"/>
</dbReference>
<feature type="binding site" evidence="10">
    <location>
        <position position="189"/>
    </location>
    <ligand>
        <name>(6S)-NADPHX</name>
        <dbReference type="ChEBI" id="CHEBI:64076"/>
    </ligand>
</feature>
<dbReference type="OrthoDB" id="15148at2157"/>
<dbReference type="Gene3D" id="3.40.50.10260">
    <property type="entry name" value="YjeF N-terminal domain"/>
    <property type="match status" value="1"/>
</dbReference>
<evidence type="ECO:0000313" key="12">
    <source>
        <dbReference type="EMBL" id="TVP39575.1"/>
    </source>
</evidence>
<evidence type="ECO:0000256" key="10">
    <source>
        <dbReference type="HAMAP-Rule" id="MF_01966"/>
    </source>
</evidence>
<keyword evidence="8 10" id="KW-0520">NAD</keyword>
<comment type="caution">
    <text evidence="10">Lacks conserved residue(s) required for the propagation of feature annotation.</text>
</comment>
<dbReference type="InterPro" id="IPR001611">
    <property type="entry name" value="Leu-rich_rpt"/>
</dbReference>
<dbReference type="NCBIfam" id="TIGR00197">
    <property type="entry name" value="yjeF_nterm"/>
    <property type="match status" value="1"/>
</dbReference>
<comment type="cofactor">
    <cofactor evidence="10">
        <name>K(+)</name>
        <dbReference type="ChEBI" id="CHEBI:29103"/>
    </cofactor>
    <text evidence="10">Binds 1 potassium ion per subunit.</text>
</comment>
<dbReference type="GO" id="GO:0046872">
    <property type="term" value="F:metal ion binding"/>
    <property type="evidence" value="ECO:0007669"/>
    <property type="project" value="UniProtKB-KW"/>
</dbReference>
<feature type="binding site" evidence="10">
    <location>
        <position position="73"/>
    </location>
    <ligand>
        <name>K(+)</name>
        <dbReference type="ChEBI" id="CHEBI:29103"/>
    </ligand>
</feature>
<evidence type="ECO:0000256" key="4">
    <source>
        <dbReference type="ARBA" id="ARBA00022723"/>
    </source>
</evidence>
<keyword evidence="4 10" id="KW-0479">Metal-binding</keyword>
<evidence type="ECO:0000256" key="5">
    <source>
        <dbReference type="ARBA" id="ARBA00022741"/>
    </source>
</evidence>
<feature type="binding site" evidence="10">
    <location>
        <position position="154"/>
    </location>
    <ligand>
        <name>K(+)</name>
        <dbReference type="ChEBI" id="CHEBI:29103"/>
    </ligand>
</feature>
<protein>
    <recommendedName>
        <fullName evidence="3 10">NAD(P)H-hydrate epimerase</fullName>
        <ecNumber evidence="3 10">5.1.99.6</ecNumber>
    </recommendedName>
    <alternativeName>
        <fullName evidence="10">NAD(P)HX epimerase</fullName>
    </alternativeName>
</protein>
<dbReference type="InterPro" id="IPR036652">
    <property type="entry name" value="YjeF_N_dom_sf"/>
</dbReference>
<evidence type="ECO:0000256" key="6">
    <source>
        <dbReference type="ARBA" id="ARBA00022857"/>
    </source>
</evidence>
<proteinExistence type="inferred from homology"/>
<dbReference type="GO" id="GO:0000166">
    <property type="term" value="F:nucleotide binding"/>
    <property type="evidence" value="ECO:0007669"/>
    <property type="project" value="UniProtKB-KW"/>
</dbReference>
<evidence type="ECO:0000313" key="13">
    <source>
        <dbReference type="Proteomes" id="UP000315289"/>
    </source>
</evidence>
<evidence type="ECO:0000256" key="7">
    <source>
        <dbReference type="ARBA" id="ARBA00022958"/>
    </source>
</evidence>
<dbReference type="PROSITE" id="PS51385">
    <property type="entry name" value="YJEF_N"/>
    <property type="match status" value="1"/>
</dbReference>
<keyword evidence="7 10" id="KW-0630">Potassium</keyword>
<dbReference type="EC" id="5.1.99.6" evidence="3 10"/>
<reference evidence="12 13" key="1">
    <citation type="journal article" date="2019" name="Front. Microbiol.">
        <title>Ammonia Oxidation by the Arctic Terrestrial Thaumarchaeote Candidatus Nitrosocosmicus arcticus Is Stimulated by Increasing Temperatures.</title>
        <authorList>
            <person name="Alves R.J.E."/>
            <person name="Kerou M."/>
            <person name="Zappe A."/>
            <person name="Bittner R."/>
            <person name="Abby S.S."/>
            <person name="Schmidt H.A."/>
            <person name="Pfeifer K."/>
            <person name="Schleper C."/>
        </authorList>
    </citation>
    <scope>NUCLEOTIDE SEQUENCE [LARGE SCALE GENOMIC DNA]</scope>
    <source>
        <strain evidence="12 13">Kfb</strain>
    </source>
</reference>
<dbReference type="SUPFAM" id="SSF64153">
    <property type="entry name" value="YjeF N-terminal domain-like"/>
    <property type="match status" value="1"/>
</dbReference>
<keyword evidence="9 10" id="KW-0413">Isomerase</keyword>
<evidence type="ECO:0000256" key="1">
    <source>
        <dbReference type="ARBA" id="ARBA00000013"/>
    </source>
</evidence>
<comment type="similarity">
    <text evidence="10">Belongs to the NnrE/AIBP family.</text>
</comment>
<dbReference type="PANTHER" id="PTHR13232:SF10">
    <property type="entry name" value="NAD(P)H-HYDRATE EPIMERASE"/>
    <property type="match status" value="1"/>
</dbReference>
<comment type="caution">
    <text evidence="12">The sequence shown here is derived from an EMBL/GenBank/DDBJ whole genome shotgun (WGS) entry which is preliminary data.</text>
</comment>